<dbReference type="CDD" id="cd00082">
    <property type="entry name" value="HisKA"/>
    <property type="match status" value="1"/>
</dbReference>
<keyword evidence="4" id="KW-0597">Phosphoprotein</keyword>
<evidence type="ECO:0000256" key="9">
    <source>
        <dbReference type="ARBA" id="ARBA00023012"/>
    </source>
</evidence>
<feature type="domain" description="HAMP" evidence="12">
    <location>
        <begin position="203"/>
        <end position="255"/>
    </location>
</feature>
<dbReference type="EC" id="2.7.13.3" evidence="3"/>
<dbReference type="CDD" id="cd00075">
    <property type="entry name" value="HATPase"/>
    <property type="match status" value="1"/>
</dbReference>
<dbReference type="PANTHER" id="PTHR45436:SF1">
    <property type="entry name" value="SENSOR PROTEIN QSEC"/>
    <property type="match status" value="1"/>
</dbReference>
<name>A0ABU1VGG6_9BURK</name>
<evidence type="ECO:0000256" key="6">
    <source>
        <dbReference type="ARBA" id="ARBA00022692"/>
    </source>
</evidence>
<dbReference type="InterPro" id="IPR036097">
    <property type="entry name" value="HisK_dim/P_sf"/>
</dbReference>
<dbReference type="EMBL" id="JAVDWE010000015">
    <property type="protein sequence ID" value="MDR7096569.1"/>
    <property type="molecule type" value="Genomic_DNA"/>
</dbReference>
<protein>
    <recommendedName>
        <fullName evidence="3">histidine kinase</fullName>
        <ecNumber evidence="3">2.7.13.3</ecNumber>
    </recommendedName>
</protein>
<evidence type="ECO:0000313" key="14">
    <source>
        <dbReference type="Proteomes" id="UP001265550"/>
    </source>
</evidence>
<dbReference type="RefSeq" id="WP_204735578.1">
    <property type="nucleotide sequence ID" value="NZ_JAVDWE010000015.1"/>
</dbReference>
<dbReference type="InterPro" id="IPR036890">
    <property type="entry name" value="HATPase_C_sf"/>
</dbReference>
<feature type="domain" description="Histidine kinase" evidence="11">
    <location>
        <begin position="263"/>
        <end position="476"/>
    </location>
</feature>
<dbReference type="InterPro" id="IPR003660">
    <property type="entry name" value="HAMP_dom"/>
</dbReference>
<dbReference type="InterPro" id="IPR003661">
    <property type="entry name" value="HisK_dim/P_dom"/>
</dbReference>
<dbReference type="Pfam" id="PF08521">
    <property type="entry name" value="2CSK_N"/>
    <property type="match status" value="1"/>
</dbReference>
<evidence type="ECO:0000256" key="1">
    <source>
        <dbReference type="ARBA" id="ARBA00000085"/>
    </source>
</evidence>
<keyword evidence="6 10" id="KW-0812">Transmembrane</keyword>
<dbReference type="SMART" id="SM00388">
    <property type="entry name" value="HisKA"/>
    <property type="match status" value="1"/>
</dbReference>
<dbReference type="PANTHER" id="PTHR45436">
    <property type="entry name" value="SENSOR HISTIDINE KINASE YKOH"/>
    <property type="match status" value="1"/>
</dbReference>
<evidence type="ECO:0000259" key="11">
    <source>
        <dbReference type="PROSITE" id="PS50109"/>
    </source>
</evidence>
<dbReference type="Pfam" id="PF02518">
    <property type="entry name" value="HATPase_c"/>
    <property type="match status" value="1"/>
</dbReference>
<keyword evidence="7 13" id="KW-0418">Kinase</keyword>
<evidence type="ECO:0000256" key="2">
    <source>
        <dbReference type="ARBA" id="ARBA00004370"/>
    </source>
</evidence>
<comment type="catalytic activity">
    <reaction evidence="1">
        <text>ATP + protein L-histidine = ADP + protein N-phospho-L-histidine.</text>
        <dbReference type="EC" id="2.7.13.3"/>
    </reaction>
</comment>
<evidence type="ECO:0000313" key="13">
    <source>
        <dbReference type="EMBL" id="MDR7096569.1"/>
    </source>
</evidence>
<dbReference type="Pfam" id="PF00512">
    <property type="entry name" value="HisKA"/>
    <property type="match status" value="1"/>
</dbReference>
<sequence length="483" mass="53435">MAEELASRTPPSLRRRLMLWLAVPFVLFLALDAYTSYRATLRISQIAFDRLLVTSAHALADLIRLERGELQITLPHAALEIYDSSASGDSGTRSRMVYRVSYLDGRYLAGDEALPPYQGRPAIHPLYRAMIDLYDTQQGSEAMRMAALLQPVETFEGMRLLIVQVGEPSAYRDRLARDILLQTLLRQGALLATLLALVWVMATWAQQPLRAFARRLERRPADDLAPLEDPVALRELQPVVVAFNGLLARLHGAREQQRRFVADASHQLRTPLSVLQLQADAGLSGDIPPQEALASIATTSRRATRLAEQLLSLARAQQTESLAAAQNEAFDLGELVSEIAIELSPLIARKHLDFQLDARPFVMESQRWMVREILANLLRNAMEFTPDQGRLGVRIEAREQGGVRLVVWDTGPGMSPGMQAVAFTPFAREPSARPNSGAGLGLAICADLARTIGAGLRLNNRVEDGRLLGLDVELVWRPVAPDN</sequence>
<organism evidence="13 14">
    <name type="scientific">Hydrogenophaga laconesensis</name>
    <dbReference type="NCBI Taxonomy" id="1805971"/>
    <lineage>
        <taxon>Bacteria</taxon>
        <taxon>Pseudomonadati</taxon>
        <taxon>Pseudomonadota</taxon>
        <taxon>Betaproteobacteria</taxon>
        <taxon>Burkholderiales</taxon>
        <taxon>Comamonadaceae</taxon>
        <taxon>Hydrogenophaga</taxon>
    </lineage>
</organism>
<feature type="transmembrane region" description="Helical" evidence="10">
    <location>
        <begin position="17"/>
        <end position="35"/>
    </location>
</feature>
<reference evidence="13 14" key="1">
    <citation type="submission" date="2023-07" db="EMBL/GenBank/DDBJ databases">
        <title>Sorghum-associated microbial communities from plants grown in Nebraska, USA.</title>
        <authorList>
            <person name="Schachtman D."/>
        </authorList>
    </citation>
    <scope>NUCLEOTIDE SEQUENCE [LARGE SCALE GENOMIC DNA]</scope>
    <source>
        <strain evidence="13 14">BE240</strain>
    </source>
</reference>
<dbReference type="InterPro" id="IPR013727">
    <property type="entry name" value="2CSK_N"/>
</dbReference>
<evidence type="ECO:0000256" key="5">
    <source>
        <dbReference type="ARBA" id="ARBA00022679"/>
    </source>
</evidence>
<proteinExistence type="predicted"/>
<evidence type="ECO:0000256" key="3">
    <source>
        <dbReference type="ARBA" id="ARBA00012438"/>
    </source>
</evidence>
<comment type="subcellular location">
    <subcellularLocation>
        <location evidence="2">Membrane</location>
    </subcellularLocation>
</comment>
<gene>
    <name evidence="13" type="ORF">J2X09_004326</name>
</gene>
<dbReference type="InterPro" id="IPR050428">
    <property type="entry name" value="TCS_sensor_his_kinase"/>
</dbReference>
<dbReference type="Gene3D" id="1.10.287.130">
    <property type="match status" value="1"/>
</dbReference>
<keyword evidence="14" id="KW-1185">Reference proteome</keyword>
<dbReference type="InterPro" id="IPR005467">
    <property type="entry name" value="His_kinase_dom"/>
</dbReference>
<dbReference type="SMART" id="SM00387">
    <property type="entry name" value="HATPase_c"/>
    <property type="match status" value="1"/>
</dbReference>
<dbReference type="InterPro" id="IPR003594">
    <property type="entry name" value="HATPase_dom"/>
</dbReference>
<evidence type="ECO:0000259" key="12">
    <source>
        <dbReference type="PROSITE" id="PS50885"/>
    </source>
</evidence>
<dbReference type="SUPFAM" id="SSF47384">
    <property type="entry name" value="Homodimeric domain of signal transducing histidine kinase"/>
    <property type="match status" value="1"/>
</dbReference>
<evidence type="ECO:0000256" key="8">
    <source>
        <dbReference type="ARBA" id="ARBA00022989"/>
    </source>
</evidence>
<evidence type="ECO:0000256" key="4">
    <source>
        <dbReference type="ARBA" id="ARBA00022553"/>
    </source>
</evidence>
<feature type="transmembrane region" description="Helical" evidence="10">
    <location>
        <begin position="184"/>
        <end position="205"/>
    </location>
</feature>
<dbReference type="GO" id="GO:0004673">
    <property type="term" value="F:protein histidine kinase activity"/>
    <property type="evidence" value="ECO:0007669"/>
    <property type="project" value="UniProtKB-EC"/>
</dbReference>
<dbReference type="SUPFAM" id="SSF55874">
    <property type="entry name" value="ATPase domain of HSP90 chaperone/DNA topoisomerase II/histidine kinase"/>
    <property type="match status" value="1"/>
</dbReference>
<dbReference type="PROSITE" id="PS50885">
    <property type="entry name" value="HAMP"/>
    <property type="match status" value="1"/>
</dbReference>
<keyword evidence="9" id="KW-0902">Two-component regulatory system</keyword>
<dbReference type="PROSITE" id="PS50109">
    <property type="entry name" value="HIS_KIN"/>
    <property type="match status" value="1"/>
</dbReference>
<dbReference type="Proteomes" id="UP001265550">
    <property type="component" value="Unassembled WGS sequence"/>
</dbReference>
<accession>A0ABU1VGG6</accession>
<evidence type="ECO:0000256" key="10">
    <source>
        <dbReference type="SAM" id="Phobius"/>
    </source>
</evidence>
<keyword evidence="8 10" id="KW-1133">Transmembrane helix</keyword>
<keyword evidence="10" id="KW-0472">Membrane</keyword>
<comment type="caution">
    <text evidence="13">The sequence shown here is derived from an EMBL/GenBank/DDBJ whole genome shotgun (WGS) entry which is preliminary data.</text>
</comment>
<keyword evidence="5 13" id="KW-0808">Transferase</keyword>
<dbReference type="Gene3D" id="3.30.565.10">
    <property type="entry name" value="Histidine kinase-like ATPase, C-terminal domain"/>
    <property type="match status" value="1"/>
</dbReference>
<evidence type="ECO:0000256" key="7">
    <source>
        <dbReference type="ARBA" id="ARBA00022777"/>
    </source>
</evidence>